<feature type="region of interest" description="Disordered" evidence="6">
    <location>
        <begin position="415"/>
        <end position="491"/>
    </location>
</feature>
<evidence type="ECO:0000313" key="9">
    <source>
        <dbReference type="Proteomes" id="UP000027361"/>
    </source>
</evidence>
<feature type="compositionally biased region" description="Basic and acidic residues" evidence="6">
    <location>
        <begin position="152"/>
        <end position="164"/>
    </location>
</feature>
<dbReference type="GO" id="GO:0008270">
    <property type="term" value="F:zinc ion binding"/>
    <property type="evidence" value="ECO:0007669"/>
    <property type="project" value="UniProtKB-KW"/>
</dbReference>
<feature type="domain" description="C2H2-type" evidence="7">
    <location>
        <begin position="548"/>
        <end position="575"/>
    </location>
</feature>
<evidence type="ECO:0000256" key="2">
    <source>
        <dbReference type="ARBA" id="ARBA00022737"/>
    </source>
</evidence>
<keyword evidence="9" id="KW-1185">Reference proteome</keyword>
<dbReference type="SMART" id="SM00355">
    <property type="entry name" value="ZnF_C2H2"/>
    <property type="match status" value="2"/>
</dbReference>
<proteinExistence type="predicted"/>
<feature type="domain" description="C2H2-type" evidence="7">
    <location>
        <begin position="578"/>
        <end position="608"/>
    </location>
</feature>
<dbReference type="HOGENOM" id="CLU_409497_0_0_1"/>
<name>A0A066WHU6_TILAU</name>
<dbReference type="RefSeq" id="XP_013246447.1">
    <property type="nucleotide sequence ID" value="XM_013390993.1"/>
</dbReference>
<dbReference type="EMBL" id="JMSN01000001">
    <property type="protein sequence ID" value="KDN53592.1"/>
    <property type="molecule type" value="Genomic_DNA"/>
</dbReference>
<feature type="compositionally biased region" description="Low complexity" evidence="6">
    <location>
        <begin position="452"/>
        <end position="468"/>
    </location>
</feature>
<feature type="region of interest" description="Disordered" evidence="6">
    <location>
        <begin position="508"/>
        <end position="541"/>
    </location>
</feature>
<dbReference type="GeneID" id="25265552"/>
<gene>
    <name evidence="8" type="ORF">K437DRAFT_260517</name>
</gene>
<evidence type="ECO:0000256" key="3">
    <source>
        <dbReference type="ARBA" id="ARBA00022771"/>
    </source>
</evidence>
<dbReference type="PANTHER" id="PTHR19818">
    <property type="entry name" value="ZINC FINGER PROTEIN ZIC AND GLI"/>
    <property type="match status" value="1"/>
</dbReference>
<evidence type="ECO:0000259" key="7">
    <source>
        <dbReference type="PROSITE" id="PS50157"/>
    </source>
</evidence>
<accession>A0A066WHU6</accession>
<feature type="compositionally biased region" description="Low complexity" evidence="6">
    <location>
        <begin position="116"/>
        <end position="131"/>
    </location>
</feature>
<dbReference type="FunFam" id="3.30.160.60:FF:000100">
    <property type="entry name" value="Zinc finger 45-like"/>
    <property type="match status" value="1"/>
</dbReference>
<evidence type="ECO:0000256" key="6">
    <source>
        <dbReference type="SAM" id="MobiDB-lite"/>
    </source>
</evidence>
<evidence type="ECO:0000256" key="1">
    <source>
        <dbReference type="ARBA" id="ARBA00022723"/>
    </source>
</evidence>
<dbReference type="GO" id="GO:0045944">
    <property type="term" value="P:positive regulation of transcription by RNA polymerase II"/>
    <property type="evidence" value="ECO:0007669"/>
    <property type="project" value="UniProtKB-ARBA"/>
</dbReference>
<dbReference type="GO" id="GO:0000981">
    <property type="term" value="F:DNA-binding transcription factor activity, RNA polymerase II-specific"/>
    <property type="evidence" value="ECO:0007669"/>
    <property type="project" value="TreeGrafter"/>
</dbReference>
<evidence type="ECO:0000256" key="4">
    <source>
        <dbReference type="ARBA" id="ARBA00022833"/>
    </source>
</evidence>
<feature type="compositionally biased region" description="Low complexity" evidence="6">
    <location>
        <begin position="27"/>
        <end position="55"/>
    </location>
</feature>
<dbReference type="GO" id="GO:0005634">
    <property type="term" value="C:nucleus"/>
    <property type="evidence" value="ECO:0007669"/>
    <property type="project" value="UniProtKB-ARBA"/>
</dbReference>
<organism evidence="8 9">
    <name type="scientific">Tilletiaria anomala (strain ATCC 24038 / CBS 436.72 / UBC 951)</name>
    <dbReference type="NCBI Taxonomy" id="1037660"/>
    <lineage>
        <taxon>Eukaryota</taxon>
        <taxon>Fungi</taxon>
        <taxon>Dikarya</taxon>
        <taxon>Basidiomycota</taxon>
        <taxon>Ustilaginomycotina</taxon>
        <taxon>Exobasidiomycetes</taxon>
        <taxon>Georgefischeriales</taxon>
        <taxon>Tilletiariaceae</taxon>
        <taxon>Tilletiaria</taxon>
    </lineage>
</organism>
<protein>
    <recommendedName>
        <fullName evidence="7">C2H2-type domain-containing protein</fullName>
    </recommendedName>
</protein>
<dbReference type="GO" id="GO:0000978">
    <property type="term" value="F:RNA polymerase II cis-regulatory region sequence-specific DNA binding"/>
    <property type="evidence" value="ECO:0007669"/>
    <property type="project" value="TreeGrafter"/>
</dbReference>
<dbReference type="STRING" id="1037660.A0A066WHU6"/>
<dbReference type="PROSITE" id="PS50157">
    <property type="entry name" value="ZINC_FINGER_C2H2_2"/>
    <property type="match status" value="2"/>
</dbReference>
<feature type="region of interest" description="Disordered" evidence="6">
    <location>
        <begin position="625"/>
        <end position="671"/>
    </location>
</feature>
<keyword evidence="2" id="KW-0677">Repeat</keyword>
<dbReference type="PANTHER" id="PTHR19818:SF139">
    <property type="entry name" value="PAIR-RULE PROTEIN ODD-PAIRED"/>
    <property type="match status" value="1"/>
</dbReference>
<keyword evidence="3 5" id="KW-0863">Zinc-finger</keyword>
<dbReference type="SUPFAM" id="SSF57667">
    <property type="entry name" value="beta-beta-alpha zinc fingers"/>
    <property type="match status" value="1"/>
</dbReference>
<evidence type="ECO:0000313" key="8">
    <source>
        <dbReference type="EMBL" id="KDN53592.1"/>
    </source>
</evidence>
<reference evidence="8 9" key="1">
    <citation type="submission" date="2014-05" db="EMBL/GenBank/DDBJ databases">
        <title>Draft genome sequence of a rare smut relative, Tilletiaria anomala UBC 951.</title>
        <authorList>
            <consortium name="DOE Joint Genome Institute"/>
            <person name="Toome M."/>
            <person name="Kuo A."/>
            <person name="Henrissat B."/>
            <person name="Lipzen A."/>
            <person name="Tritt A."/>
            <person name="Yoshinaga Y."/>
            <person name="Zane M."/>
            <person name="Barry K."/>
            <person name="Grigoriev I.V."/>
            <person name="Spatafora J.W."/>
            <person name="Aimea M.C."/>
        </authorList>
    </citation>
    <scope>NUCLEOTIDE SEQUENCE [LARGE SCALE GENOMIC DNA]</scope>
    <source>
        <strain evidence="8 9">UBC 951</strain>
    </source>
</reference>
<feature type="compositionally biased region" description="Polar residues" evidence="6">
    <location>
        <begin position="59"/>
        <end position="81"/>
    </location>
</feature>
<dbReference type="InParanoid" id="A0A066WHU6"/>
<feature type="region of interest" description="Disordered" evidence="6">
    <location>
        <begin position="20"/>
        <end position="181"/>
    </location>
</feature>
<feature type="compositionally biased region" description="Low complexity" evidence="6">
    <location>
        <begin position="89"/>
        <end position="106"/>
    </location>
</feature>
<dbReference type="Gene3D" id="3.30.160.60">
    <property type="entry name" value="Classic Zinc Finger"/>
    <property type="match status" value="2"/>
</dbReference>
<dbReference type="AlphaFoldDB" id="A0A066WHU6"/>
<keyword evidence="4" id="KW-0862">Zinc</keyword>
<comment type="caution">
    <text evidence="8">The sequence shown here is derived from an EMBL/GenBank/DDBJ whole genome shotgun (WGS) entry which is preliminary data.</text>
</comment>
<dbReference type="InterPro" id="IPR050329">
    <property type="entry name" value="GLI_C2H2-zinc-finger"/>
</dbReference>
<evidence type="ECO:0000256" key="5">
    <source>
        <dbReference type="PROSITE-ProRule" id="PRU00042"/>
    </source>
</evidence>
<keyword evidence="1" id="KW-0479">Metal-binding</keyword>
<dbReference type="PROSITE" id="PS00028">
    <property type="entry name" value="ZINC_FINGER_C2H2_1"/>
    <property type="match status" value="2"/>
</dbReference>
<dbReference type="Proteomes" id="UP000027361">
    <property type="component" value="Unassembled WGS sequence"/>
</dbReference>
<sequence>MSHILANHREDTQLLGDGQSHRLAGRFSNPASASPATTTTIATPTPSAPFIPFSIGGDEQTTAATKQQQHPLPPDSSSTLRMISGSIYGPSASVASAAGARQAQGDGPDHFSAFLHSPQAHSSPRSPASARDFSPELREMSPDVLSPVATTPDDHDIPETDPDRTLVSAANGKGQQSDDSDWTKYFHQSLLSGGIIGDATAKGDAPVLGQADCTDHMADFFTQAQAYFAGHTIQVTPPTATADGKASATAAFFEQAIVASPLAMISPSSDSSPPDTVDFFTSHQLGPGALFGPRSTSLGAASSDYEVRRSSIGSSDSSLTTPPWTGASYHSPVGLPSLDTFSLGTSAGTEHNVMPGSNPANDVMMVNGCRTVFQMIVDGHAPELVDDFVGKLYSVTGQMVPTRIFLEAQEEKKRRLWSQSNTSVSSFNSDSASSSDSDEAVVARRPVVNQKSTASSAASTTTSSLDSSVGISPYATSLRPPSQLHHPQPPRPVTIAAASVMAAAAATTGTSAAAPPKRKSASSTTTAGRRGPYAKRGVGRGGSAKKRFACEVCHKQFDRAFNLKTHMATHDTVRDKPYLCPLTGCRKDFARKHDCQRHFRTIHVKRGEASLAMLDLIVNLHGDDDDDDDGDGQHDTLFNNDNISKDADAHTDEDEDDEEGFEKDTMSVSFN</sequence>
<dbReference type="OrthoDB" id="8117402at2759"/>
<dbReference type="InterPro" id="IPR013087">
    <property type="entry name" value="Znf_C2H2_type"/>
</dbReference>
<feature type="compositionally biased region" description="Acidic residues" evidence="6">
    <location>
        <begin position="651"/>
        <end position="661"/>
    </location>
</feature>
<dbReference type="InterPro" id="IPR036236">
    <property type="entry name" value="Znf_C2H2_sf"/>
</dbReference>
<feature type="compositionally biased region" description="Low complexity" evidence="6">
    <location>
        <begin position="418"/>
        <end position="435"/>
    </location>
</feature>